<gene>
    <name evidence="9" type="ORF">pdam_00020092</name>
</gene>
<dbReference type="SUPFAM" id="SSF57903">
    <property type="entry name" value="FYVE/PHD zinc finger"/>
    <property type="match status" value="1"/>
</dbReference>
<protein>
    <recommendedName>
        <fullName evidence="11">FYVE-type domain-containing protein</fullName>
    </recommendedName>
</protein>
<dbReference type="SUPFAM" id="SSF57997">
    <property type="entry name" value="Tropomyosin"/>
    <property type="match status" value="1"/>
</dbReference>
<dbReference type="PROSITE" id="PS50157">
    <property type="entry name" value="ZINC_FINGER_C2H2_2"/>
    <property type="match status" value="2"/>
</dbReference>
<dbReference type="InterPro" id="IPR011011">
    <property type="entry name" value="Znf_FYVE_PHD"/>
</dbReference>
<feature type="coiled-coil region" evidence="5">
    <location>
        <begin position="135"/>
        <end position="226"/>
    </location>
</feature>
<evidence type="ECO:0000259" key="8">
    <source>
        <dbReference type="PROSITE" id="PS50178"/>
    </source>
</evidence>
<dbReference type="EMBL" id="RCHS01001377">
    <property type="protein sequence ID" value="RMX53912.1"/>
    <property type="molecule type" value="Genomic_DNA"/>
</dbReference>
<dbReference type="InterPro" id="IPR013083">
    <property type="entry name" value="Znf_RING/FYVE/PHD"/>
</dbReference>
<dbReference type="SUPFAM" id="SSF69979">
    <property type="entry name" value="Eea1 homodimerisation domain"/>
    <property type="match status" value="1"/>
</dbReference>
<dbReference type="PROSITE" id="PS50178">
    <property type="entry name" value="ZF_FYVE"/>
    <property type="match status" value="1"/>
</dbReference>
<dbReference type="InterPro" id="IPR013087">
    <property type="entry name" value="Znf_C2H2_type"/>
</dbReference>
<feature type="region of interest" description="Disordered" evidence="6">
    <location>
        <begin position="1429"/>
        <end position="1457"/>
    </location>
</feature>
<dbReference type="GO" id="GO:0005769">
    <property type="term" value="C:early endosome"/>
    <property type="evidence" value="ECO:0007669"/>
    <property type="project" value="TreeGrafter"/>
</dbReference>
<dbReference type="SUPFAM" id="SSF118359">
    <property type="entry name" value="Expressed protein At2g23090/F21P24.15"/>
    <property type="match status" value="1"/>
</dbReference>
<feature type="region of interest" description="Disordered" evidence="6">
    <location>
        <begin position="1"/>
        <end position="29"/>
    </location>
</feature>
<evidence type="ECO:0000313" key="10">
    <source>
        <dbReference type="Proteomes" id="UP000275408"/>
    </source>
</evidence>
<feature type="domain" description="C2H2-type" evidence="7">
    <location>
        <begin position="68"/>
        <end position="96"/>
    </location>
</feature>
<evidence type="ECO:0000313" key="9">
    <source>
        <dbReference type="EMBL" id="RMX53912.1"/>
    </source>
</evidence>
<dbReference type="GO" id="GO:0005545">
    <property type="term" value="F:1-phosphatidylinositol binding"/>
    <property type="evidence" value="ECO:0007669"/>
    <property type="project" value="TreeGrafter"/>
</dbReference>
<feature type="coiled-coil region" evidence="5">
    <location>
        <begin position="860"/>
        <end position="1353"/>
    </location>
</feature>
<feature type="region of interest" description="Disordered" evidence="6">
    <location>
        <begin position="453"/>
        <end position="479"/>
    </location>
</feature>
<dbReference type="STRING" id="46731.A0A3M6UJY0"/>
<dbReference type="SMART" id="SM00355">
    <property type="entry name" value="ZnF_C2H2"/>
    <property type="match status" value="2"/>
</dbReference>
<dbReference type="PANTHER" id="PTHR23164:SF30">
    <property type="entry name" value="EARLY ENDOSOME ANTIGEN 1"/>
    <property type="match status" value="1"/>
</dbReference>
<keyword evidence="10" id="KW-1185">Reference proteome</keyword>
<feature type="region of interest" description="Disordered" evidence="6">
    <location>
        <begin position="89"/>
        <end position="108"/>
    </location>
</feature>
<dbReference type="GO" id="GO:0006897">
    <property type="term" value="P:endocytosis"/>
    <property type="evidence" value="ECO:0007669"/>
    <property type="project" value="TreeGrafter"/>
</dbReference>
<feature type="domain" description="C2H2-type" evidence="7">
    <location>
        <begin position="33"/>
        <end position="61"/>
    </location>
</feature>
<evidence type="ECO:0000256" key="2">
    <source>
        <dbReference type="ARBA" id="ARBA00022771"/>
    </source>
</evidence>
<evidence type="ECO:0000256" key="1">
    <source>
        <dbReference type="ARBA" id="ARBA00022723"/>
    </source>
</evidence>
<dbReference type="InterPro" id="IPR017455">
    <property type="entry name" value="Znf_FYVE-rel"/>
</dbReference>
<sequence length="1457" mass="166972">MFKRWRDKKKDNEQQESPANTKQAQSPNETSGFICPVCMISFNSPEDLQVHFETSHDDSEPAPTSGDFICPLCMKKFNGPGELQSHFDQVHETQNDSSAIKPSDAHLSKSLPADTTKVWNERHGSLLSFDEELPVPRKESEVSRLSNQLKELEDKTQEIMYLQQELNELNASLKEEKWYSAALKEEVDKMTKEKVELEEKVSSLEMEKQTLEKDSERKLMDEKENSVKSYFSSLPITPNDAMAEFAQLKVELAKALEAQTGSQSEQMNLAQRTSQLATENAGLKATLEEEKKQQNAYSEEISRLKEQLEDKTRLNENLEKQLSQRPSGDEVITLQNQLSTAQQQVASLRQEKEQEHKSWQEKFNATLTEVNSLQMKVKELEVEKAAKIEQVQSLQTAVTASTENRKQAQEQNQEQQRNLINLQHDLSQANVVLKERETFIEYLQKQLNEAKGKLDSEEESNQQVRNLQNQLEEEQRQAQNRELSIKDLESSLQQKKDDIARFEEERTDLIAKIEAGGGAETVIEQLKQEKESYQTRLQQLEATLQTQTQEHSKKIEEMHKQQKKVEEELAKEKDNTAKLENTVTDLTSQCTISLQQTEEFRKEVKEKSESLVALEAAKAAEKSVLDEQVRSSQETLQEKVKELSALQQKNVKLKEDYDSIRESHTKLEIQVKTSEMELENHAKRAAQLEAEMKGKVEVMTLLQQEKASEKSSLEKQIDDAQQSLSKKEKEILVLRGELQQYKEKSAESVKSLENEKEQLSLNLTSTKTLLEEKEKLISNLGSEQQDARKEIISLKEQLASTSQLDLKNLLRAVFNWMSKSKTKVISVTNRSVEMKHLFHVNALRAAETIYFIDCCDRYVSQSLKEKTDQMESANKQYVQEKQTLEAKLSELDASSKNQVSELMGTLKNVKEKLKEKEEMCNKQVEECQQLQSKIQQVEQEKSSVQEAMTELGKAHHERIIVLESEFSAKESKLHEQIAEKEKIASELQKSLEQKEERMNGMQRKIEVLEEELKKECESCKNYEAQLCKLQISSKEAQEKIVRLEKEQEDARSDIKDLQNQVTAGDEELGQFKRQAEEIESNLRQTVEQLNEAKNALETQVLHLDGDLIASRQLTQKTKEERDSFEQELESQRQALNELRTSLQTKIAELEKNVAAEQDAKEKALQEAQEKQQLLIKQKLDLENKLANSEKDLQKAIEEHEETKEVSKRVQLLLKEETAAVQTKLANETQELEELKKSKEQMETRLNIQISSLNENLAAARTEAEKFQQETREAGEKLADAENRNDDLQGEIAVLEATVQNNLDERRKLLERCVAGDEAIEKQKKEISELNRKVENAQAAMMELTQENQSLQITTNQKNARRWESDNDVAACNGCDKQFSLKIRKHHCRNCGLIYCSDCTAKSAPLTSSKKPVRVCDKCFDEVTSGTAKVQTKASAKKTSQKTQKLPPDGCESSEFVM</sequence>
<dbReference type="CDD" id="cd15730">
    <property type="entry name" value="FYVE_EEA1"/>
    <property type="match status" value="1"/>
</dbReference>
<feature type="compositionally biased region" description="Polar residues" evidence="6">
    <location>
        <begin position="15"/>
        <end position="29"/>
    </location>
</feature>
<keyword evidence="5" id="KW-0175">Coiled coil</keyword>
<dbReference type="Gene3D" id="1.10.287.1490">
    <property type="match status" value="1"/>
</dbReference>
<dbReference type="PROSITE" id="PS00028">
    <property type="entry name" value="ZINC_FINGER_C2H2_1"/>
    <property type="match status" value="2"/>
</dbReference>
<dbReference type="OrthoDB" id="79871at2759"/>
<evidence type="ECO:0000259" key="7">
    <source>
        <dbReference type="PROSITE" id="PS50157"/>
    </source>
</evidence>
<dbReference type="Proteomes" id="UP000275408">
    <property type="component" value="Unassembled WGS sequence"/>
</dbReference>
<dbReference type="Gene3D" id="3.30.160.60">
    <property type="entry name" value="Classic Zinc Finger"/>
    <property type="match status" value="1"/>
</dbReference>
<comment type="caution">
    <text evidence="9">The sequence shown here is derived from an EMBL/GenBank/DDBJ whole genome shotgun (WGS) entry which is preliminary data.</text>
</comment>
<evidence type="ECO:0000256" key="4">
    <source>
        <dbReference type="PROSITE-ProRule" id="PRU00042"/>
    </source>
</evidence>
<proteinExistence type="predicted"/>
<dbReference type="InterPro" id="IPR000306">
    <property type="entry name" value="Znf_FYVE"/>
</dbReference>
<dbReference type="Pfam" id="PF01363">
    <property type="entry name" value="FYVE"/>
    <property type="match status" value="1"/>
</dbReference>
<feature type="compositionally biased region" description="Low complexity" evidence="6">
    <location>
        <begin position="461"/>
        <end position="470"/>
    </location>
</feature>
<evidence type="ECO:0000256" key="5">
    <source>
        <dbReference type="SAM" id="Coils"/>
    </source>
</evidence>
<dbReference type="PANTHER" id="PTHR23164">
    <property type="entry name" value="EARLY ENDOSOME ANTIGEN 1"/>
    <property type="match status" value="1"/>
</dbReference>
<keyword evidence="1" id="KW-0479">Metal-binding</keyword>
<dbReference type="Gene3D" id="1.20.5.390">
    <property type="entry name" value="L1 transposable element, trimerization domain"/>
    <property type="match status" value="1"/>
</dbReference>
<dbReference type="SMART" id="SM00064">
    <property type="entry name" value="FYVE"/>
    <property type="match status" value="1"/>
</dbReference>
<dbReference type="GO" id="GO:0008270">
    <property type="term" value="F:zinc ion binding"/>
    <property type="evidence" value="ECO:0007669"/>
    <property type="project" value="UniProtKB-KW"/>
</dbReference>
<evidence type="ECO:0000256" key="6">
    <source>
        <dbReference type="SAM" id="MobiDB-lite"/>
    </source>
</evidence>
<reference evidence="9 10" key="1">
    <citation type="journal article" date="2018" name="Sci. Rep.">
        <title>Comparative analysis of the Pocillopora damicornis genome highlights role of immune system in coral evolution.</title>
        <authorList>
            <person name="Cunning R."/>
            <person name="Bay R.A."/>
            <person name="Gillette P."/>
            <person name="Baker A.C."/>
            <person name="Traylor-Knowles N."/>
        </authorList>
    </citation>
    <scope>NUCLEOTIDE SEQUENCE [LARGE SCALE GENOMIC DNA]</scope>
    <source>
        <strain evidence="9">RSMAS</strain>
        <tissue evidence="9">Whole animal</tissue>
    </source>
</reference>
<keyword evidence="3" id="KW-0862">Zinc</keyword>
<accession>A0A3M6UJY0</accession>
<keyword evidence="2 4" id="KW-0863">Zinc-finger</keyword>
<organism evidence="9 10">
    <name type="scientific">Pocillopora damicornis</name>
    <name type="common">Cauliflower coral</name>
    <name type="synonym">Millepora damicornis</name>
    <dbReference type="NCBI Taxonomy" id="46731"/>
    <lineage>
        <taxon>Eukaryota</taxon>
        <taxon>Metazoa</taxon>
        <taxon>Cnidaria</taxon>
        <taxon>Anthozoa</taxon>
        <taxon>Hexacorallia</taxon>
        <taxon>Scleractinia</taxon>
        <taxon>Astrocoeniina</taxon>
        <taxon>Pocilloporidae</taxon>
        <taxon>Pocillopora</taxon>
    </lineage>
</organism>
<evidence type="ECO:0000256" key="3">
    <source>
        <dbReference type="ARBA" id="ARBA00022833"/>
    </source>
</evidence>
<feature type="domain" description="FYVE-type" evidence="8">
    <location>
        <begin position="1365"/>
        <end position="1423"/>
    </location>
</feature>
<evidence type="ECO:0008006" key="11">
    <source>
        <dbReference type="Google" id="ProtNLM"/>
    </source>
</evidence>
<dbReference type="Gene3D" id="3.30.40.10">
    <property type="entry name" value="Zinc/RING finger domain, C3HC4 (zinc finger)"/>
    <property type="match status" value="1"/>
</dbReference>
<name>A0A3M6UJY0_POCDA</name>